<gene>
    <name evidence="4" type="ORF">JDN41_09795</name>
</gene>
<dbReference type="Gene3D" id="3.40.50.720">
    <property type="entry name" value="NAD(P)-binding Rossmann-like Domain"/>
    <property type="match status" value="1"/>
</dbReference>
<keyword evidence="5" id="KW-1185">Reference proteome</keyword>
<dbReference type="PANTHER" id="PTHR42760:SF40">
    <property type="entry name" value="3-OXOACYL-[ACYL-CARRIER-PROTEIN] REDUCTASE, CHLOROPLASTIC"/>
    <property type="match status" value="1"/>
</dbReference>
<dbReference type="PROSITE" id="PS00061">
    <property type="entry name" value="ADH_SHORT"/>
    <property type="match status" value="1"/>
</dbReference>
<dbReference type="PANTHER" id="PTHR42760">
    <property type="entry name" value="SHORT-CHAIN DEHYDROGENASES/REDUCTASES FAMILY MEMBER"/>
    <property type="match status" value="1"/>
</dbReference>
<dbReference type="GO" id="GO:0016616">
    <property type="term" value="F:oxidoreductase activity, acting on the CH-OH group of donors, NAD or NADP as acceptor"/>
    <property type="evidence" value="ECO:0007669"/>
    <property type="project" value="TreeGrafter"/>
</dbReference>
<dbReference type="PRINTS" id="PR00080">
    <property type="entry name" value="SDRFAMILY"/>
</dbReference>
<dbReference type="Proteomes" id="UP000623250">
    <property type="component" value="Unassembled WGS sequence"/>
</dbReference>
<protein>
    <submittedName>
        <fullName evidence="4">SDR family oxidoreductase</fullName>
    </submittedName>
</protein>
<evidence type="ECO:0000256" key="1">
    <source>
        <dbReference type="ARBA" id="ARBA00006484"/>
    </source>
</evidence>
<evidence type="ECO:0000259" key="3">
    <source>
        <dbReference type="SMART" id="SM00822"/>
    </source>
</evidence>
<name>A0A8I1KLQ3_9HYPH</name>
<organism evidence="4 5">
    <name type="scientific">Rhodomicrobium udaipurense</name>
    <dbReference type="NCBI Taxonomy" id="1202716"/>
    <lineage>
        <taxon>Bacteria</taxon>
        <taxon>Pseudomonadati</taxon>
        <taxon>Pseudomonadota</taxon>
        <taxon>Alphaproteobacteria</taxon>
        <taxon>Hyphomicrobiales</taxon>
        <taxon>Hyphomicrobiaceae</taxon>
        <taxon>Rhodomicrobium</taxon>
    </lineage>
</organism>
<evidence type="ECO:0000256" key="2">
    <source>
        <dbReference type="ARBA" id="ARBA00023002"/>
    </source>
</evidence>
<dbReference type="InterPro" id="IPR057326">
    <property type="entry name" value="KR_dom"/>
</dbReference>
<evidence type="ECO:0000313" key="4">
    <source>
        <dbReference type="EMBL" id="MBJ7543853.1"/>
    </source>
</evidence>
<dbReference type="PRINTS" id="PR00081">
    <property type="entry name" value="GDHRDH"/>
</dbReference>
<dbReference type="InterPro" id="IPR020904">
    <property type="entry name" value="Sc_DH/Rdtase_CS"/>
</dbReference>
<comment type="similarity">
    <text evidence="1">Belongs to the short-chain dehydrogenases/reductases (SDR) family.</text>
</comment>
<reference evidence="4 5" key="1">
    <citation type="submission" date="2020-12" db="EMBL/GenBank/DDBJ databases">
        <title>Revised draft genomes of Rhodomicrobium vannielii ATCC 17100 and Rhodomicrobium udaipurense JA643.</title>
        <authorList>
            <person name="Conners E.M."/>
            <person name="Davenport E.J."/>
            <person name="Bose A."/>
        </authorList>
    </citation>
    <scope>NUCLEOTIDE SEQUENCE [LARGE SCALE GENOMIC DNA]</scope>
    <source>
        <strain evidence="4 5">JA643</strain>
    </source>
</reference>
<keyword evidence="2" id="KW-0560">Oxidoreductase</keyword>
<dbReference type="Pfam" id="PF13561">
    <property type="entry name" value="adh_short_C2"/>
    <property type="match status" value="1"/>
</dbReference>
<dbReference type="EMBL" id="JAEMUK010000018">
    <property type="protein sequence ID" value="MBJ7543853.1"/>
    <property type="molecule type" value="Genomic_DNA"/>
</dbReference>
<proteinExistence type="inferred from homology"/>
<evidence type="ECO:0000313" key="5">
    <source>
        <dbReference type="Proteomes" id="UP000623250"/>
    </source>
</evidence>
<dbReference type="RefSeq" id="WP_037240355.1">
    <property type="nucleotide sequence ID" value="NZ_JAEMUK010000018.1"/>
</dbReference>
<dbReference type="FunFam" id="3.40.50.720:FF:000173">
    <property type="entry name" value="3-oxoacyl-[acyl-carrier protein] reductase"/>
    <property type="match status" value="1"/>
</dbReference>
<dbReference type="InterPro" id="IPR036291">
    <property type="entry name" value="NAD(P)-bd_dom_sf"/>
</dbReference>
<dbReference type="GO" id="GO:0030497">
    <property type="term" value="P:fatty acid elongation"/>
    <property type="evidence" value="ECO:0007669"/>
    <property type="project" value="TreeGrafter"/>
</dbReference>
<dbReference type="InterPro" id="IPR002347">
    <property type="entry name" value="SDR_fam"/>
</dbReference>
<accession>A0A8I1KLQ3</accession>
<dbReference type="SMART" id="SM00822">
    <property type="entry name" value="PKS_KR"/>
    <property type="match status" value="1"/>
</dbReference>
<dbReference type="AlphaFoldDB" id="A0A8I1KLQ3"/>
<sequence length="238" mass="24848">MARKENEAFVGRTAIVTGGSRGIGRAIAEGLKAGGARVVVFDRTDGELTGMEFRAVDIANSAAVAAAVGSLDRPADLLVNNAGITRDRSLMKMSDEEWQGVLHVNLTGAFMMLRAVAPAMCAQGFGRIVNVVSINGLRGKFGQANYAASKAGLVGLTKTAARELGPKGVTVNAVAPGMVLTEMTLALAEDIRRKALDESALKKLPGVCDIADAVLFLLSDRASFITGQVLKVDAGQYI</sequence>
<dbReference type="SUPFAM" id="SSF51735">
    <property type="entry name" value="NAD(P)-binding Rossmann-fold domains"/>
    <property type="match status" value="1"/>
</dbReference>
<feature type="domain" description="Ketoreductase" evidence="3">
    <location>
        <begin position="12"/>
        <end position="177"/>
    </location>
</feature>
<comment type="caution">
    <text evidence="4">The sequence shown here is derived from an EMBL/GenBank/DDBJ whole genome shotgun (WGS) entry which is preliminary data.</text>
</comment>